<feature type="compositionally biased region" description="Low complexity" evidence="1">
    <location>
        <begin position="1"/>
        <end position="11"/>
    </location>
</feature>
<dbReference type="EMBL" id="KK102651">
    <property type="protein sequence ID" value="KIY97243.1"/>
    <property type="molecule type" value="Genomic_DNA"/>
</dbReference>
<feature type="compositionally biased region" description="Low complexity" evidence="1">
    <location>
        <begin position="34"/>
        <end position="47"/>
    </location>
</feature>
<dbReference type="KEGG" id="mng:MNEG_10720"/>
<dbReference type="AlphaFoldDB" id="A0A0D2KNN2"/>
<sequence>MPAAALGAPPASGEAWHWQPQGGEQAHDEQQQHARGSSTGAAGAAGRDLMRRTASSPALRAACANTGAARASAGAACPACGPECACLEVFVVSRAFTEFGGPLFKRMTPEMKKSLVDLGICHYMTVFKTPDGRYVQFDFGPRGGDVEKANGPLAALLRAARLQQQQQQPQLALAGGPGGMRASASAPALELSAAFALACEGSGAGEGGACGGGACNGGGAGTGQAVDA</sequence>
<dbReference type="OrthoDB" id="513772at2759"/>
<reference evidence="2 3" key="1">
    <citation type="journal article" date="2013" name="BMC Genomics">
        <title>Reconstruction of the lipid metabolism for the microalga Monoraphidium neglectum from its genome sequence reveals characteristics suitable for biofuel production.</title>
        <authorList>
            <person name="Bogen C."/>
            <person name="Al-Dilaimi A."/>
            <person name="Albersmeier A."/>
            <person name="Wichmann J."/>
            <person name="Grundmann M."/>
            <person name="Rupp O."/>
            <person name="Lauersen K.J."/>
            <person name="Blifernez-Klassen O."/>
            <person name="Kalinowski J."/>
            <person name="Goesmann A."/>
            <person name="Mussgnug J.H."/>
            <person name="Kruse O."/>
        </authorList>
    </citation>
    <scope>NUCLEOTIDE SEQUENCE [LARGE SCALE GENOMIC DNA]</scope>
    <source>
        <strain evidence="2 3">SAG 48.87</strain>
    </source>
</reference>
<evidence type="ECO:0000313" key="3">
    <source>
        <dbReference type="Proteomes" id="UP000054498"/>
    </source>
</evidence>
<accession>A0A0D2KNN2</accession>
<proteinExistence type="predicted"/>
<gene>
    <name evidence="2" type="ORF">MNEG_10720</name>
</gene>
<organism evidence="2 3">
    <name type="scientific">Monoraphidium neglectum</name>
    <dbReference type="NCBI Taxonomy" id="145388"/>
    <lineage>
        <taxon>Eukaryota</taxon>
        <taxon>Viridiplantae</taxon>
        <taxon>Chlorophyta</taxon>
        <taxon>core chlorophytes</taxon>
        <taxon>Chlorophyceae</taxon>
        <taxon>CS clade</taxon>
        <taxon>Sphaeropleales</taxon>
        <taxon>Selenastraceae</taxon>
        <taxon>Monoraphidium</taxon>
    </lineage>
</organism>
<dbReference type="RefSeq" id="XP_013896263.1">
    <property type="nucleotide sequence ID" value="XM_014040809.1"/>
</dbReference>
<dbReference type="GeneID" id="25727911"/>
<evidence type="ECO:0000256" key="1">
    <source>
        <dbReference type="SAM" id="MobiDB-lite"/>
    </source>
</evidence>
<protein>
    <submittedName>
        <fullName evidence="2">Uncharacterized protein</fullName>
    </submittedName>
</protein>
<name>A0A0D2KNN2_9CHLO</name>
<evidence type="ECO:0000313" key="2">
    <source>
        <dbReference type="EMBL" id="KIY97243.1"/>
    </source>
</evidence>
<dbReference type="Proteomes" id="UP000054498">
    <property type="component" value="Unassembled WGS sequence"/>
</dbReference>
<keyword evidence="3" id="KW-1185">Reference proteome</keyword>
<feature type="region of interest" description="Disordered" evidence="1">
    <location>
        <begin position="1"/>
        <end position="50"/>
    </location>
</feature>